<keyword evidence="8 9" id="KW-0092">Biotin</keyword>
<dbReference type="GO" id="GO:0003989">
    <property type="term" value="F:acetyl-CoA carboxylase activity"/>
    <property type="evidence" value="ECO:0007669"/>
    <property type="project" value="InterPro"/>
</dbReference>
<evidence type="ECO:0000256" key="2">
    <source>
        <dbReference type="ARBA" id="ARBA00005194"/>
    </source>
</evidence>
<evidence type="ECO:0000256" key="9">
    <source>
        <dbReference type="RuleBase" id="RU364072"/>
    </source>
</evidence>
<dbReference type="PRINTS" id="PR01071">
    <property type="entry name" value="ACOABIOTINCC"/>
</dbReference>
<comment type="caution">
    <text evidence="11">The sequence shown here is derived from an EMBL/GenBank/DDBJ whole genome shotgun (WGS) entry which is preliminary data.</text>
</comment>
<evidence type="ECO:0000256" key="4">
    <source>
        <dbReference type="ARBA" id="ARBA00022516"/>
    </source>
</evidence>
<dbReference type="Proteomes" id="UP001139089">
    <property type="component" value="Unassembled WGS sequence"/>
</dbReference>
<dbReference type="Gene3D" id="2.40.50.100">
    <property type="match status" value="1"/>
</dbReference>
<dbReference type="InterPro" id="IPR001249">
    <property type="entry name" value="AcCoA_biotinCC"/>
</dbReference>
<evidence type="ECO:0000313" key="11">
    <source>
        <dbReference type="EMBL" id="MCD7109445.1"/>
    </source>
</evidence>
<dbReference type="EMBL" id="JAJOZR010000006">
    <property type="protein sequence ID" value="MCD7109445.1"/>
    <property type="molecule type" value="Genomic_DNA"/>
</dbReference>
<evidence type="ECO:0000256" key="8">
    <source>
        <dbReference type="ARBA" id="ARBA00023267"/>
    </source>
</evidence>
<feature type="domain" description="Lipoyl-binding" evidence="10">
    <location>
        <begin position="57"/>
        <end position="133"/>
    </location>
</feature>
<dbReference type="PROSITE" id="PS50968">
    <property type="entry name" value="BIOTINYL_LIPOYL"/>
    <property type="match status" value="1"/>
</dbReference>
<evidence type="ECO:0000256" key="6">
    <source>
        <dbReference type="ARBA" id="ARBA00023098"/>
    </source>
</evidence>
<evidence type="ECO:0000256" key="7">
    <source>
        <dbReference type="ARBA" id="ARBA00023160"/>
    </source>
</evidence>
<dbReference type="SUPFAM" id="SSF51230">
    <property type="entry name" value="Single hybrid motif"/>
    <property type="match status" value="1"/>
</dbReference>
<proteinExistence type="predicted"/>
<dbReference type="InterPro" id="IPR050709">
    <property type="entry name" value="Biotin_Carboxyl_Carrier/Decarb"/>
</dbReference>
<reference evidence="11" key="1">
    <citation type="submission" date="2021-12" db="EMBL/GenBank/DDBJ databases">
        <authorList>
            <person name="Li Y."/>
        </authorList>
    </citation>
    <scope>NUCLEOTIDE SEQUENCE</scope>
    <source>
        <strain evidence="11">DKSPLA3</strain>
    </source>
</reference>
<keyword evidence="5 9" id="KW-0276">Fatty acid metabolism</keyword>
<keyword evidence="4 9" id="KW-0444">Lipid biosynthesis</keyword>
<comment type="pathway">
    <text evidence="2 9">Lipid metabolism; fatty acid biosynthesis.</text>
</comment>
<dbReference type="GO" id="GO:0006633">
    <property type="term" value="P:fatty acid biosynthetic process"/>
    <property type="evidence" value="ECO:0007669"/>
    <property type="project" value="UniProtKB-KW"/>
</dbReference>
<gene>
    <name evidence="11" type="ORF">LRX75_10350</name>
</gene>
<dbReference type="InterPro" id="IPR011053">
    <property type="entry name" value="Single_hybrid_motif"/>
</dbReference>
<dbReference type="AlphaFoldDB" id="A0A9X1NSD2"/>
<keyword evidence="7 9" id="KW-0275">Fatty acid biosynthesis</keyword>
<dbReference type="Pfam" id="PF00364">
    <property type="entry name" value="Biotin_lipoyl"/>
    <property type="match status" value="1"/>
</dbReference>
<dbReference type="InterPro" id="IPR000089">
    <property type="entry name" value="Biotin_lipoyl"/>
</dbReference>
<evidence type="ECO:0000259" key="10">
    <source>
        <dbReference type="PROSITE" id="PS50968"/>
    </source>
</evidence>
<evidence type="ECO:0000256" key="1">
    <source>
        <dbReference type="ARBA" id="ARBA00003761"/>
    </source>
</evidence>
<sequence length="133" mass="13682">MDLSKIKTLIDFVGQSDITELTVSEKDTTVRIFRTKTTGETAGPVVRPAAAAQETGATPVTAPIFGILHAASAPGEKPFVAVGDSVEAGQTLFIIEAMKVFNSIAAPCAGRIVRLAGVDGAEIEAGDLLAEIG</sequence>
<dbReference type="PROSITE" id="PS00188">
    <property type="entry name" value="BIOTIN"/>
    <property type="match status" value="1"/>
</dbReference>
<keyword evidence="12" id="KW-1185">Reference proteome</keyword>
<protein>
    <recommendedName>
        <fullName evidence="3 9">Biotin carboxyl carrier protein of acetyl-CoA carboxylase</fullName>
    </recommendedName>
</protein>
<evidence type="ECO:0000256" key="3">
    <source>
        <dbReference type="ARBA" id="ARBA00017562"/>
    </source>
</evidence>
<dbReference type="PANTHER" id="PTHR45266">
    <property type="entry name" value="OXALOACETATE DECARBOXYLASE ALPHA CHAIN"/>
    <property type="match status" value="1"/>
</dbReference>
<organism evidence="11 12">
    <name type="scientific">Rhizobium quercicola</name>
    <dbReference type="NCBI Taxonomy" id="2901226"/>
    <lineage>
        <taxon>Bacteria</taxon>
        <taxon>Pseudomonadati</taxon>
        <taxon>Pseudomonadota</taxon>
        <taxon>Alphaproteobacteria</taxon>
        <taxon>Hyphomicrobiales</taxon>
        <taxon>Rhizobiaceae</taxon>
        <taxon>Rhizobium/Agrobacterium group</taxon>
        <taxon>Rhizobium</taxon>
    </lineage>
</organism>
<dbReference type="InterPro" id="IPR001882">
    <property type="entry name" value="Biotin_BS"/>
</dbReference>
<dbReference type="PANTHER" id="PTHR45266:SF3">
    <property type="entry name" value="OXALOACETATE DECARBOXYLASE ALPHA CHAIN"/>
    <property type="match status" value="1"/>
</dbReference>
<dbReference type="CDD" id="cd06850">
    <property type="entry name" value="biotinyl_domain"/>
    <property type="match status" value="1"/>
</dbReference>
<dbReference type="GO" id="GO:0009317">
    <property type="term" value="C:acetyl-CoA carboxylase complex"/>
    <property type="evidence" value="ECO:0007669"/>
    <property type="project" value="InterPro"/>
</dbReference>
<evidence type="ECO:0000256" key="5">
    <source>
        <dbReference type="ARBA" id="ARBA00022832"/>
    </source>
</evidence>
<dbReference type="RefSeq" id="WP_231814080.1">
    <property type="nucleotide sequence ID" value="NZ_JAJOZR010000006.1"/>
</dbReference>
<comment type="function">
    <text evidence="1 9">This protein is a component of the acetyl coenzyme A carboxylase complex; first, biotin carboxylase catalyzes the carboxylation of the carrier protein and then the transcarboxylase transfers the carboxyl group to form malonyl-CoA.</text>
</comment>
<accession>A0A9X1NSD2</accession>
<keyword evidence="6 9" id="KW-0443">Lipid metabolism</keyword>
<name>A0A9X1NSD2_9HYPH</name>
<evidence type="ECO:0000313" key="12">
    <source>
        <dbReference type="Proteomes" id="UP001139089"/>
    </source>
</evidence>